<dbReference type="RefSeq" id="WP_377126614.1">
    <property type="nucleotide sequence ID" value="NZ_JBHUHN010000001.1"/>
</dbReference>
<comment type="caution">
    <text evidence="1">The sequence shown here is derived from an EMBL/GenBank/DDBJ whole genome shotgun (WGS) entry which is preliminary data.</text>
</comment>
<dbReference type="Proteomes" id="UP001597601">
    <property type="component" value="Unassembled WGS sequence"/>
</dbReference>
<name>A0ABW5XST4_9SPHI</name>
<keyword evidence="2" id="KW-1185">Reference proteome</keyword>
<reference evidence="2" key="1">
    <citation type="journal article" date="2019" name="Int. J. Syst. Evol. Microbiol.">
        <title>The Global Catalogue of Microorganisms (GCM) 10K type strain sequencing project: providing services to taxonomists for standard genome sequencing and annotation.</title>
        <authorList>
            <consortium name="The Broad Institute Genomics Platform"/>
            <consortium name="The Broad Institute Genome Sequencing Center for Infectious Disease"/>
            <person name="Wu L."/>
            <person name="Ma J."/>
        </authorList>
    </citation>
    <scope>NUCLEOTIDE SEQUENCE [LARGE SCALE GENOMIC DNA]</scope>
    <source>
        <strain evidence="2">KCTC 52232</strain>
    </source>
</reference>
<proteinExistence type="predicted"/>
<organism evidence="1 2">
    <name type="scientific">Mucilaginibacter antarcticus</name>
    <dbReference type="NCBI Taxonomy" id="1855725"/>
    <lineage>
        <taxon>Bacteria</taxon>
        <taxon>Pseudomonadati</taxon>
        <taxon>Bacteroidota</taxon>
        <taxon>Sphingobacteriia</taxon>
        <taxon>Sphingobacteriales</taxon>
        <taxon>Sphingobacteriaceae</taxon>
        <taxon>Mucilaginibacter</taxon>
    </lineage>
</organism>
<evidence type="ECO:0000313" key="1">
    <source>
        <dbReference type="EMBL" id="MFD2865033.1"/>
    </source>
</evidence>
<protein>
    <submittedName>
        <fullName evidence="1">Uncharacterized protein</fullName>
    </submittedName>
</protein>
<gene>
    <name evidence="1" type="ORF">ACFSYC_10080</name>
</gene>
<evidence type="ECO:0000313" key="2">
    <source>
        <dbReference type="Proteomes" id="UP001597601"/>
    </source>
</evidence>
<dbReference type="EMBL" id="JBHUON010000010">
    <property type="protein sequence ID" value="MFD2865033.1"/>
    <property type="molecule type" value="Genomic_DNA"/>
</dbReference>
<accession>A0ABW5XST4</accession>
<sequence length="47" mass="5233">MKEIANLSDGDLKQFYAVIDALFRDAKAKNSKAQLRGWACALGINNY</sequence>